<keyword evidence="1" id="KW-0472">Membrane</keyword>
<dbReference type="EMBL" id="CVRR01000071">
    <property type="protein sequence ID" value="CRL42567.1"/>
    <property type="molecule type" value="Genomic_DNA"/>
</dbReference>
<name>A0A0M6X0U6_9FIRM</name>
<reference evidence="4 7" key="3">
    <citation type="journal article" date="2019" name="Nat. Med.">
        <title>A library of human gut bacterial isolates paired with longitudinal multiomics data enables mechanistic microbiome research.</title>
        <authorList>
            <person name="Poyet M."/>
            <person name="Groussin M."/>
            <person name="Gibbons S.M."/>
            <person name="Avila-Pacheco J."/>
            <person name="Jiang X."/>
            <person name="Kearney S.M."/>
            <person name="Perrotta A.R."/>
            <person name="Berdy B."/>
            <person name="Zhao S."/>
            <person name="Lieberman T.D."/>
            <person name="Swanson P.K."/>
            <person name="Smith M."/>
            <person name="Roesemann S."/>
            <person name="Alexander J.E."/>
            <person name="Rich S.A."/>
            <person name="Livny J."/>
            <person name="Vlamakis H."/>
            <person name="Clish C."/>
            <person name="Bullock K."/>
            <person name="Deik A."/>
            <person name="Scott J."/>
            <person name="Pierce K.A."/>
            <person name="Xavier R.J."/>
            <person name="Alm E.J."/>
        </authorList>
    </citation>
    <scope>NUCLEOTIDE SEQUENCE [LARGE SCALE GENOMIC DNA]</scope>
    <source>
        <strain evidence="4 7">BIOML-A1</strain>
    </source>
</reference>
<evidence type="ECO:0000313" key="3">
    <source>
        <dbReference type="EMBL" id="CUM84793.1"/>
    </source>
</evidence>
<keyword evidence="1" id="KW-0812">Transmembrane</keyword>
<dbReference type="Pfam" id="PF19639">
    <property type="entry name" value="DUF6142"/>
    <property type="match status" value="1"/>
</dbReference>
<dbReference type="Proteomes" id="UP000446657">
    <property type="component" value="Unassembled WGS sequence"/>
</dbReference>
<dbReference type="STRING" id="301302.ERS852420_01083"/>
<gene>
    <name evidence="3" type="ORF">ERS852420_01083</name>
    <name evidence="4" type="ORF">GMD30_10760</name>
    <name evidence="2" type="ORF">M72_15981</name>
</gene>
<keyword evidence="1" id="KW-1133">Transmembrane helix</keyword>
<evidence type="ECO:0000256" key="1">
    <source>
        <dbReference type="SAM" id="Phobius"/>
    </source>
</evidence>
<evidence type="ECO:0000313" key="7">
    <source>
        <dbReference type="Proteomes" id="UP000446657"/>
    </source>
</evidence>
<feature type="transmembrane region" description="Helical" evidence="1">
    <location>
        <begin position="82"/>
        <end position="107"/>
    </location>
</feature>
<dbReference type="Proteomes" id="UP000049979">
    <property type="component" value="Unassembled WGS sequence"/>
</dbReference>
<protein>
    <submittedName>
        <fullName evidence="2">Uncharacterized protein</fullName>
    </submittedName>
</protein>
<evidence type="ECO:0000313" key="6">
    <source>
        <dbReference type="Proteomes" id="UP000095495"/>
    </source>
</evidence>
<reference evidence="5" key="2">
    <citation type="submission" date="2015-05" db="EMBL/GenBank/DDBJ databases">
        <authorList>
            <consortium name="Pathogen Informatics"/>
        </authorList>
    </citation>
    <scope>NUCLEOTIDE SEQUENCE [LARGE SCALE GENOMIC DNA]</scope>
    <source>
        <strain evidence="3 6">2789STDY5608863</strain>
        <strain evidence="5">M72</strain>
    </source>
</reference>
<dbReference type="InterPro" id="IPR046140">
    <property type="entry name" value="DUF6142"/>
</dbReference>
<accession>A0A0M6X0U6</accession>
<dbReference type="EMBL" id="WNAL01000021">
    <property type="protein sequence ID" value="MTR82164.1"/>
    <property type="molecule type" value="Genomic_DNA"/>
</dbReference>
<organism evidence="2 5">
    <name type="scientific">Roseburia faecis</name>
    <dbReference type="NCBI Taxonomy" id="301302"/>
    <lineage>
        <taxon>Bacteria</taxon>
        <taxon>Bacillati</taxon>
        <taxon>Bacillota</taxon>
        <taxon>Clostridia</taxon>
        <taxon>Lachnospirales</taxon>
        <taxon>Lachnospiraceae</taxon>
        <taxon>Roseburia</taxon>
    </lineage>
</organism>
<keyword evidence="5" id="KW-1185">Reference proteome</keyword>
<dbReference type="AlphaFoldDB" id="A0A0M6X0U6"/>
<evidence type="ECO:0000313" key="2">
    <source>
        <dbReference type="EMBL" id="CRL42567.1"/>
    </source>
</evidence>
<sequence>MRNRRRRGYKFTEKKHSRQGILATVLALALLVWYLVFLKLAFQGGGSLSAYYGSAGVVAMIATFVVLVIAAKSLREEDSFQLFPRLGLGLTLLDMVCWIGTYIWGFLS</sequence>
<dbReference type="EMBL" id="CYXV01000003">
    <property type="protein sequence ID" value="CUM84793.1"/>
    <property type="molecule type" value="Genomic_DNA"/>
</dbReference>
<dbReference type="GeneID" id="99747733"/>
<dbReference type="RefSeq" id="WP_022045166.1">
    <property type="nucleotide sequence ID" value="NZ_CP173697.1"/>
</dbReference>
<feature type="transmembrane region" description="Helical" evidence="1">
    <location>
        <begin position="21"/>
        <end position="42"/>
    </location>
</feature>
<dbReference type="Proteomes" id="UP000095495">
    <property type="component" value="Unassembled WGS sequence"/>
</dbReference>
<feature type="transmembrane region" description="Helical" evidence="1">
    <location>
        <begin position="48"/>
        <end position="70"/>
    </location>
</feature>
<reference evidence="2" key="1">
    <citation type="submission" date="2015-05" db="EMBL/GenBank/DDBJ databases">
        <authorList>
            <person name="Wang D.B."/>
            <person name="Wang M."/>
        </authorList>
    </citation>
    <scope>NUCLEOTIDE SEQUENCE [LARGE SCALE GENOMIC DNA]</scope>
    <source>
        <strain evidence="2">M72</strain>
    </source>
</reference>
<evidence type="ECO:0000313" key="5">
    <source>
        <dbReference type="Proteomes" id="UP000049979"/>
    </source>
</evidence>
<evidence type="ECO:0000313" key="4">
    <source>
        <dbReference type="EMBL" id="MTR82164.1"/>
    </source>
</evidence>
<proteinExistence type="predicted"/>